<proteinExistence type="predicted"/>
<dbReference type="RefSeq" id="WP_135115392.1">
    <property type="nucleotide sequence ID" value="NZ_BAAANG010000024.1"/>
</dbReference>
<organism evidence="1 2">
    <name type="scientific">Microbacterium paludicola</name>
    <dbReference type="NCBI Taxonomy" id="300019"/>
    <lineage>
        <taxon>Bacteria</taxon>
        <taxon>Bacillati</taxon>
        <taxon>Actinomycetota</taxon>
        <taxon>Actinomycetes</taxon>
        <taxon>Micrococcales</taxon>
        <taxon>Microbacteriaceae</taxon>
        <taxon>Microbacterium</taxon>
    </lineage>
</organism>
<gene>
    <name evidence="1" type="ORF">E4U02_13750</name>
</gene>
<sequence length="93" mass="9765">MLTLTENATDAVRTIVSQTPDASTAGLRIQGTSASDEGYALTLAPSPELGDTVVENGDARVFLEQVAATELDDKVLDAQVTDEGVRFALALQQ</sequence>
<evidence type="ECO:0000313" key="2">
    <source>
        <dbReference type="Proteomes" id="UP000298358"/>
    </source>
</evidence>
<dbReference type="SUPFAM" id="SSF89360">
    <property type="entry name" value="HesB-like domain"/>
    <property type="match status" value="1"/>
</dbReference>
<accession>A0A4Y9FPG9</accession>
<name>A0A4Y9FPG9_9MICO</name>
<dbReference type="EMBL" id="SPQB01000048">
    <property type="protein sequence ID" value="TFU31114.1"/>
    <property type="molecule type" value="Genomic_DNA"/>
</dbReference>
<dbReference type="InterPro" id="IPR035903">
    <property type="entry name" value="HesB-like_dom_sf"/>
</dbReference>
<dbReference type="OrthoDB" id="4868950at2"/>
<comment type="caution">
    <text evidence="1">The sequence shown here is derived from an EMBL/GenBank/DDBJ whole genome shotgun (WGS) entry which is preliminary data.</text>
</comment>
<evidence type="ECO:0000313" key="1">
    <source>
        <dbReference type="EMBL" id="TFU31114.1"/>
    </source>
</evidence>
<protein>
    <submittedName>
        <fullName evidence="1">Fe-S cluster assembly protein HesB</fullName>
    </submittedName>
</protein>
<keyword evidence="2" id="KW-1185">Reference proteome</keyword>
<reference evidence="1 2" key="1">
    <citation type="submission" date="2019-03" db="EMBL/GenBank/DDBJ databases">
        <title>Diversity of the mouse oral microbiome.</title>
        <authorList>
            <person name="Joseph S."/>
            <person name="Aduse-Opoku J."/>
            <person name="Curtis M."/>
            <person name="Wade W."/>
            <person name="Hashim A."/>
        </authorList>
    </citation>
    <scope>NUCLEOTIDE SEQUENCE [LARGE SCALE GENOMIC DNA]</scope>
    <source>
        <strain evidence="1 2">P1012</strain>
    </source>
</reference>
<dbReference type="AlphaFoldDB" id="A0A4Y9FPG9"/>
<dbReference type="Gene3D" id="2.60.300.12">
    <property type="entry name" value="HesB-like domain"/>
    <property type="match status" value="1"/>
</dbReference>
<dbReference type="Proteomes" id="UP000298358">
    <property type="component" value="Unassembled WGS sequence"/>
</dbReference>